<comment type="caution">
    <text evidence="2">The sequence shown here is derived from an EMBL/GenBank/DDBJ whole genome shotgun (WGS) entry which is preliminary data.</text>
</comment>
<name>A0A4Y7U0Y7_COPMI</name>
<feature type="region of interest" description="Disordered" evidence="1">
    <location>
        <begin position="1"/>
        <end position="24"/>
    </location>
</feature>
<sequence>MGYRAQSRQREGSDTSSEDDDDDGECLFSPFFAFLPLRSSCFPDWDLPHPILPRLSPITLRGHTTPRLESTALRRPRTVPIFISHTYLLIRALDATWVPWSYCLFAWAWAPRRLCFH</sequence>
<evidence type="ECO:0000256" key="1">
    <source>
        <dbReference type="SAM" id="MobiDB-lite"/>
    </source>
</evidence>
<dbReference type="EMBL" id="QPFP01000001">
    <property type="protein sequence ID" value="TEB40093.1"/>
    <property type="molecule type" value="Genomic_DNA"/>
</dbReference>
<dbReference type="AlphaFoldDB" id="A0A4Y7U0Y7"/>
<evidence type="ECO:0000313" key="2">
    <source>
        <dbReference type="EMBL" id="TEB40093.1"/>
    </source>
</evidence>
<gene>
    <name evidence="2" type="ORF">FA13DRAFT_1724319</name>
</gene>
<dbReference type="Proteomes" id="UP000298030">
    <property type="component" value="Unassembled WGS sequence"/>
</dbReference>
<protein>
    <submittedName>
        <fullName evidence="2">Uncharacterized protein</fullName>
    </submittedName>
</protein>
<organism evidence="2 3">
    <name type="scientific">Coprinellus micaceus</name>
    <name type="common">Glistening ink-cap mushroom</name>
    <name type="synonym">Coprinus micaceus</name>
    <dbReference type="NCBI Taxonomy" id="71717"/>
    <lineage>
        <taxon>Eukaryota</taxon>
        <taxon>Fungi</taxon>
        <taxon>Dikarya</taxon>
        <taxon>Basidiomycota</taxon>
        <taxon>Agaricomycotina</taxon>
        <taxon>Agaricomycetes</taxon>
        <taxon>Agaricomycetidae</taxon>
        <taxon>Agaricales</taxon>
        <taxon>Agaricineae</taxon>
        <taxon>Psathyrellaceae</taxon>
        <taxon>Coprinellus</taxon>
    </lineage>
</organism>
<keyword evidence="3" id="KW-1185">Reference proteome</keyword>
<reference evidence="2 3" key="1">
    <citation type="journal article" date="2019" name="Nat. Ecol. Evol.">
        <title>Megaphylogeny resolves global patterns of mushroom evolution.</title>
        <authorList>
            <person name="Varga T."/>
            <person name="Krizsan K."/>
            <person name="Foldi C."/>
            <person name="Dima B."/>
            <person name="Sanchez-Garcia M."/>
            <person name="Sanchez-Ramirez S."/>
            <person name="Szollosi G.J."/>
            <person name="Szarkandi J.G."/>
            <person name="Papp V."/>
            <person name="Albert L."/>
            <person name="Andreopoulos W."/>
            <person name="Angelini C."/>
            <person name="Antonin V."/>
            <person name="Barry K.W."/>
            <person name="Bougher N.L."/>
            <person name="Buchanan P."/>
            <person name="Buyck B."/>
            <person name="Bense V."/>
            <person name="Catcheside P."/>
            <person name="Chovatia M."/>
            <person name="Cooper J."/>
            <person name="Damon W."/>
            <person name="Desjardin D."/>
            <person name="Finy P."/>
            <person name="Geml J."/>
            <person name="Haridas S."/>
            <person name="Hughes K."/>
            <person name="Justo A."/>
            <person name="Karasinski D."/>
            <person name="Kautmanova I."/>
            <person name="Kiss B."/>
            <person name="Kocsube S."/>
            <person name="Kotiranta H."/>
            <person name="LaButti K.M."/>
            <person name="Lechner B.E."/>
            <person name="Liimatainen K."/>
            <person name="Lipzen A."/>
            <person name="Lukacs Z."/>
            <person name="Mihaltcheva S."/>
            <person name="Morgado L.N."/>
            <person name="Niskanen T."/>
            <person name="Noordeloos M.E."/>
            <person name="Ohm R.A."/>
            <person name="Ortiz-Santana B."/>
            <person name="Ovrebo C."/>
            <person name="Racz N."/>
            <person name="Riley R."/>
            <person name="Savchenko A."/>
            <person name="Shiryaev A."/>
            <person name="Soop K."/>
            <person name="Spirin V."/>
            <person name="Szebenyi C."/>
            <person name="Tomsovsky M."/>
            <person name="Tulloss R.E."/>
            <person name="Uehling J."/>
            <person name="Grigoriev I.V."/>
            <person name="Vagvolgyi C."/>
            <person name="Papp T."/>
            <person name="Martin F.M."/>
            <person name="Miettinen O."/>
            <person name="Hibbett D.S."/>
            <person name="Nagy L.G."/>
        </authorList>
    </citation>
    <scope>NUCLEOTIDE SEQUENCE [LARGE SCALE GENOMIC DNA]</scope>
    <source>
        <strain evidence="2 3">FP101781</strain>
    </source>
</reference>
<proteinExistence type="predicted"/>
<accession>A0A4Y7U0Y7</accession>
<evidence type="ECO:0000313" key="3">
    <source>
        <dbReference type="Proteomes" id="UP000298030"/>
    </source>
</evidence>